<dbReference type="EMBL" id="UZAH01030345">
    <property type="protein sequence ID" value="VDP10215.1"/>
    <property type="molecule type" value="Genomic_DNA"/>
</dbReference>
<reference evidence="3" key="2">
    <citation type="submission" date="2019-09" db="UniProtKB">
        <authorList>
            <consortium name="WormBaseParasite"/>
        </authorList>
    </citation>
    <scope>IDENTIFICATION</scope>
</reference>
<accession>A0A3P8BVK2</accession>
<keyword evidence="2" id="KW-1185">Reference proteome</keyword>
<protein>
    <submittedName>
        <fullName evidence="3">Tr-type G domain-containing protein</fullName>
    </submittedName>
</protein>
<name>A0A183G7X5_HELPZ</name>
<evidence type="ECO:0000313" key="1">
    <source>
        <dbReference type="EMBL" id="VDP10215.1"/>
    </source>
</evidence>
<evidence type="ECO:0000313" key="3">
    <source>
        <dbReference type="WBParaSite" id="HPBE_0001792001-mRNA-1"/>
    </source>
</evidence>
<proteinExistence type="predicted"/>
<organism evidence="2 3">
    <name type="scientific">Heligmosomoides polygyrus</name>
    <name type="common">Parasitic roundworm</name>
    <dbReference type="NCBI Taxonomy" id="6339"/>
    <lineage>
        <taxon>Eukaryota</taxon>
        <taxon>Metazoa</taxon>
        <taxon>Ecdysozoa</taxon>
        <taxon>Nematoda</taxon>
        <taxon>Chromadorea</taxon>
        <taxon>Rhabditida</taxon>
        <taxon>Rhabditina</taxon>
        <taxon>Rhabditomorpha</taxon>
        <taxon>Strongyloidea</taxon>
        <taxon>Heligmosomidae</taxon>
        <taxon>Heligmosomoides</taxon>
    </lineage>
</organism>
<sequence>MTAKSIRQTRLCVVIATGNTDSGKSPVAAPEKASAGKIHDECCPADWKVTASIDLCAATNTAALYSSTLSQGGTVEHHRKVIGDGEHKIVAVDFTSGLQRTMTFPGGTTQG</sequence>
<evidence type="ECO:0000313" key="2">
    <source>
        <dbReference type="Proteomes" id="UP000050761"/>
    </source>
</evidence>
<dbReference type="AlphaFoldDB" id="A0A183G7X5"/>
<dbReference type="Proteomes" id="UP000050761">
    <property type="component" value="Unassembled WGS sequence"/>
</dbReference>
<reference evidence="1 2" key="1">
    <citation type="submission" date="2018-11" db="EMBL/GenBank/DDBJ databases">
        <authorList>
            <consortium name="Pathogen Informatics"/>
        </authorList>
    </citation>
    <scope>NUCLEOTIDE SEQUENCE [LARGE SCALE GENOMIC DNA]</scope>
</reference>
<gene>
    <name evidence="1" type="ORF">HPBE_LOCUS17919</name>
</gene>
<accession>A0A183G7X5</accession>
<dbReference type="WBParaSite" id="HPBE_0001792001-mRNA-1">
    <property type="protein sequence ID" value="HPBE_0001792001-mRNA-1"/>
    <property type="gene ID" value="HPBE_0001792001"/>
</dbReference>